<feature type="compositionally biased region" description="Basic and acidic residues" evidence="1">
    <location>
        <begin position="656"/>
        <end position="665"/>
    </location>
</feature>
<evidence type="ECO:0000256" key="1">
    <source>
        <dbReference type="SAM" id="MobiDB-lite"/>
    </source>
</evidence>
<feature type="region of interest" description="Disordered" evidence="1">
    <location>
        <begin position="21"/>
        <end position="48"/>
    </location>
</feature>
<organism evidence="2 3">
    <name type="scientific">Colletotrichum spinosum</name>
    <dbReference type="NCBI Taxonomy" id="1347390"/>
    <lineage>
        <taxon>Eukaryota</taxon>
        <taxon>Fungi</taxon>
        <taxon>Dikarya</taxon>
        <taxon>Ascomycota</taxon>
        <taxon>Pezizomycotina</taxon>
        <taxon>Sordariomycetes</taxon>
        <taxon>Hypocreomycetidae</taxon>
        <taxon>Glomerellales</taxon>
        <taxon>Glomerellaceae</taxon>
        <taxon>Colletotrichum</taxon>
        <taxon>Colletotrichum orbiculare species complex</taxon>
    </lineage>
</organism>
<dbReference type="GO" id="GO:0003677">
    <property type="term" value="F:DNA binding"/>
    <property type="evidence" value="ECO:0007669"/>
    <property type="project" value="InterPro"/>
</dbReference>
<feature type="compositionally biased region" description="Basic residues" evidence="1">
    <location>
        <begin position="512"/>
        <end position="521"/>
    </location>
</feature>
<dbReference type="InterPro" id="IPR017956">
    <property type="entry name" value="AT_hook_DNA-bd_motif"/>
</dbReference>
<reference evidence="2 3" key="1">
    <citation type="submission" date="2018-11" db="EMBL/GenBank/DDBJ databases">
        <title>Genome sequence and assembly of Colletotrichum spinosum.</title>
        <authorList>
            <person name="Gan P."/>
            <person name="Shirasu K."/>
        </authorList>
    </citation>
    <scope>NUCLEOTIDE SEQUENCE [LARGE SCALE GENOMIC DNA]</scope>
    <source>
        <strain evidence="2 3">CBS 515.97</strain>
    </source>
</reference>
<dbReference type="AlphaFoldDB" id="A0A4R8QTM9"/>
<feature type="compositionally biased region" description="Low complexity" evidence="1">
    <location>
        <begin position="538"/>
        <end position="552"/>
    </location>
</feature>
<feature type="region of interest" description="Disordered" evidence="1">
    <location>
        <begin position="64"/>
        <end position="194"/>
    </location>
</feature>
<proteinExistence type="predicted"/>
<evidence type="ECO:0000313" key="2">
    <source>
        <dbReference type="EMBL" id="TDZ37853.1"/>
    </source>
</evidence>
<keyword evidence="3" id="KW-1185">Reference proteome</keyword>
<gene>
    <name evidence="2" type="ORF">C8035_v001260</name>
</gene>
<feature type="compositionally biased region" description="Low complexity" evidence="1">
    <location>
        <begin position="478"/>
        <end position="492"/>
    </location>
</feature>
<feature type="compositionally biased region" description="Polar residues" evidence="1">
    <location>
        <begin position="32"/>
        <end position="48"/>
    </location>
</feature>
<sequence>MTAAFIIADSDDSEDEFELRRDFMKAPAPKATSDSRSSDPVSAATGSTDPKFFQAIYDEQQAAAAVEAATHTDRPTSSASAIDGREAKKDETCTSSLTTDTDPTMGSRKKQKKAAVVDLTQAATPGRSAKNAPKDIWDIPSSPADGATVVTPAKNKTPLGTSKRKHVNNVEFTSPLATAMPSQGSTQPFDVTPARRVDPFPLAKRQRLGAPISSVAEEDDVDMVSVPTSNESYMANVPISAQKSVSLLIEPQTLSDSQRQLYEYHSVDPSPDDQRTVPSRHVTTLEAATRSSGATTIAYSTPSQRRVMGMIRDPIIEDEESDQVTQQGQQMSRVSQQEEDDVHTESRDDAYRTSDDGEHPVHTAQHDDDPGHVSQHERGSNHTAQRHDDPGHTSRHEEDGDDSVQPVPREAPIEIPSSPDVISAAPVRKRRSKAQDEPAKVSEAEDWNSDGMGFHHESYKPRLSRRRGSDASRHSNVEEVAAETVAAHTPVTDARVVAEPQVEQVAPASPPKPKKRGRPKKSTAAVPSPDAVGSEVMKSPATEEAAESAAQQTKKKRGRPKKTAEANMGLDMQEPDMQVVAAETKRGTKDGGMALDEIQASDDESSEVEKLERAKKGDNSDDPSYEVEKPKKAKKANKRSKKQASDAVDTEQAAEAARETEDDRALQPTTPNAGSRASTDGADPPKAAAGSATPCARDGAGSEVAGKAEAKRASMTPGSASSQSGKPLYRVGLSRKSRIAPLLKSLRK</sequence>
<protein>
    <recommendedName>
        <fullName evidence="4">AT hook domain-containing protein</fullName>
    </recommendedName>
</protein>
<dbReference type="SMART" id="SM00384">
    <property type="entry name" value="AT_hook"/>
    <property type="match status" value="2"/>
</dbReference>
<feature type="compositionally biased region" description="Polar residues" evidence="1">
    <location>
        <begin position="170"/>
        <end position="189"/>
    </location>
</feature>
<evidence type="ECO:0008006" key="4">
    <source>
        <dbReference type="Google" id="ProtNLM"/>
    </source>
</evidence>
<feature type="compositionally biased region" description="Basic and acidic residues" evidence="1">
    <location>
        <begin position="467"/>
        <end position="477"/>
    </location>
</feature>
<comment type="caution">
    <text evidence="2">The sequence shown here is derived from an EMBL/GenBank/DDBJ whole genome shotgun (WGS) entry which is preliminary data.</text>
</comment>
<feature type="compositionally biased region" description="Polar residues" evidence="1">
    <location>
        <begin position="93"/>
        <end position="104"/>
    </location>
</feature>
<feature type="compositionally biased region" description="Basic and acidic residues" evidence="1">
    <location>
        <begin position="607"/>
        <end position="619"/>
    </location>
</feature>
<feature type="compositionally biased region" description="Polar residues" evidence="1">
    <location>
        <begin position="716"/>
        <end position="725"/>
    </location>
</feature>
<feature type="region of interest" description="Disordered" evidence="1">
    <location>
        <begin position="319"/>
        <end position="748"/>
    </location>
</feature>
<evidence type="ECO:0000313" key="3">
    <source>
        <dbReference type="Proteomes" id="UP000295083"/>
    </source>
</evidence>
<feature type="compositionally biased region" description="Basic and acidic residues" evidence="1">
    <location>
        <begin position="83"/>
        <end position="92"/>
    </location>
</feature>
<name>A0A4R8QTM9_9PEZI</name>
<feature type="compositionally biased region" description="Polar residues" evidence="1">
    <location>
        <begin position="667"/>
        <end position="678"/>
    </location>
</feature>
<feature type="compositionally biased region" description="Basic residues" evidence="1">
    <location>
        <begin position="631"/>
        <end position="642"/>
    </location>
</feature>
<dbReference type="Proteomes" id="UP000295083">
    <property type="component" value="Unassembled WGS sequence"/>
</dbReference>
<dbReference type="EMBL" id="QAPG01000020">
    <property type="protein sequence ID" value="TDZ37853.1"/>
    <property type="molecule type" value="Genomic_DNA"/>
</dbReference>
<feature type="compositionally biased region" description="Basic and acidic residues" evidence="1">
    <location>
        <begin position="433"/>
        <end position="443"/>
    </location>
</feature>
<accession>A0A4R8QTM9</accession>
<feature type="compositionally biased region" description="Low complexity" evidence="1">
    <location>
        <begin position="326"/>
        <end position="335"/>
    </location>
</feature>
<feature type="compositionally biased region" description="Basic and acidic residues" evidence="1">
    <location>
        <begin position="343"/>
        <end position="398"/>
    </location>
</feature>